<evidence type="ECO:0000313" key="3">
    <source>
        <dbReference type="Proteomes" id="UP000774617"/>
    </source>
</evidence>
<accession>A0ABQ8GUX1</accession>
<feature type="transmembrane region" description="Helical" evidence="1">
    <location>
        <begin position="43"/>
        <end position="65"/>
    </location>
</feature>
<keyword evidence="3" id="KW-1185">Reference proteome</keyword>
<evidence type="ECO:0000256" key="1">
    <source>
        <dbReference type="SAM" id="Phobius"/>
    </source>
</evidence>
<name>A0ABQ8GUX1_9PEZI</name>
<proteinExistence type="predicted"/>
<dbReference type="EMBL" id="JAGTJR010000001">
    <property type="protein sequence ID" value="KAH7064796.1"/>
    <property type="molecule type" value="Genomic_DNA"/>
</dbReference>
<organism evidence="2 3">
    <name type="scientific">Macrophomina phaseolina</name>
    <dbReference type="NCBI Taxonomy" id="35725"/>
    <lineage>
        <taxon>Eukaryota</taxon>
        <taxon>Fungi</taxon>
        <taxon>Dikarya</taxon>
        <taxon>Ascomycota</taxon>
        <taxon>Pezizomycotina</taxon>
        <taxon>Dothideomycetes</taxon>
        <taxon>Dothideomycetes incertae sedis</taxon>
        <taxon>Botryosphaeriales</taxon>
        <taxon>Botryosphaeriaceae</taxon>
        <taxon>Macrophomina</taxon>
    </lineage>
</organism>
<protein>
    <submittedName>
        <fullName evidence="2">Uncharacterized protein</fullName>
    </submittedName>
</protein>
<comment type="caution">
    <text evidence="2">The sequence shown here is derived from an EMBL/GenBank/DDBJ whole genome shotgun (WGS) entry which is preliminary data.</text>
</comment>
<reference evidence="2 3" key="1">
    <citation type="journal article" date="2021" name="Nat. Commun.">
        <title>Genetic determinants of endophytism in the Arabidopsis root mycobiome.</title>
        <authorList>
            <person name="Mesny F."/>
            <person name="Miyauchi S."/>
            <person name="Thiergart T."/>
            <person name="Pickel B."/>
            <person name="Atanasova L."/>
            <person name="Karlsson M."/>
            <person name="Huettel B."/>
            <person name="Barry K.W."/>
            <person name="Haridas S."/>
            <person name="Chen C."/>
            <person name="Bauer D."/>
            <person name="Andreopoulos W."/>
            <person name="Pangilinan J."/>
            <person name="LaButti K."/>
            <person name="Riley R."/>
            <person name="Lipzen A."/>
            <person name="Clum A."/>
            <person name="Drula E."/>
            <person name="Henrissat B."/>
            <person name="Kohler A."/>
            <person name="Grigoriev I.V."/>
            <person name="Martin F.M."/>
            <person name="Hacquard S."/>
        </authorList>
    </citation>
    <scope>NUCLEOTIDE SEQUENCE [LARGE SCALE GENOMIC DNA]</scope>
    <source>
        <strain evidence="2 3">MPI-SDFR-AT-0080</strain>
    </source>
</reference>
<evidence type="ECO:0000313" key="2">
    <source>
        <dbReference type="EMBL" id="KAH7064796.1"/>
    </source>
</evidence>
<dbReference type="Proteomes" id="UP000774617">
    <property type="component" value="Unassembled WGS sequence"/>
</dbReference>
<keyword evidence="1" id="KW-0472">Membrane</keyword>
<gene>
    <name evidence="2" type="ORF">B0J12DRAFT_12118</name>
</gene>
<keyword evidence="1" id="KW-1133">Transmembrane helix</keyword>
<sequence length="158" mass="18374">MSLGSTPDYSGPPSQVYHVVCEHSMNTASKFLHYFLSVFQLKFLALTTVMTLLYVQFLVAIHDLWSPFVYMVRRPFALRWPWGELLYSFREPVAWHFSLRIKLEDSQKLVSAEATHLENVSNQRIRLIRPIKNSTFGVCNGMLDRKKAFPGIDIFLNF</sequence>
<keyword evidence="1" id="KW-0812">Transmembrane</keyword>